<accession>A0AAD7FFP7</accession>
<comment type="caution">
    <text evidence="3">The sequence shown here is derived from an EMBL/GenBank/DDBJ whole genome shotgun (WGS) entry which is preliminary data.</text>
</comment>
<protein>
    <submittedName>
        <fullName evidence="3">Uncharacterized protein</fullName>
    </submittedName>
</protein>
<evidence type="ECO:0000313" key="4">
    <source>
        <dbReference type="Proteomes" id="UP001221757"/>
    </source>
</evidence>
<dbReference type="Proteomes" id="UP001221757">
    <property type="component" value="Unassembled WGS sequence"/>
</dbReference>
<reference evidence="3" key="1">
    <citation type="submission" date="2023-03" db="EMBL/GenBank/DDBJ databases">
        <title>Massive genome expansion in bonnet fungi (Mycena s.s.) driven by repeated elements and novel gene families across ecological guilds.</title>
        <authorList>
            <consortium name="Lawrence Berkeley National Laboratory"/>
            <person name="Harder C.B."/>
            <person name="Miyauchi S."/>
            <person name="Viragh M."/>
            <person name="Kuo A."/>
            <person name="Thoen E."/>
            <person name="Andreopoulos B."/>
            <person name="Lu D."/>
            <person name="Skrede I."/>
            <person name="Drula E."/>
            <person name="Henrissat B."/>
            <person name="Morin E."/>
            <person name="Kohler A."/>
            <person name="Barry K."/>
            <person name="LaButti K."/>
            <person name="Morin E."/>
            <person name="Salamov A."/>
            <person name="Lipzen A."/>
            <person name="Mereny Z."/>
            <person name="Hegedus B."/>
            <person name="Baldrian P."/>
            <person name="Stursova M."/>
            <person name="Weitz H."/>
            <person name="Taylor A."/>
            <person name="Grigoriev I.V."/>
            <person name="Nagy L.G."/>
            <person name="Martin F."/>
            <person name="Kauserud H."/>
        </authorList>
    </citation>
    <scope>NUCLEOTIDE SEQUENCE</scope>
    <source>
        <strain evidence="3">CBHHK067</strain>
    </source>
</reference>
<dbReference type="EMBL" id="JARKIE010000775">
    <property type="protein sequence ID" value="KAJ7617567.1"/>
    <property type="molecule type" value="Genomic_DNA"/>
</dbReference>
<keyword evidence="1" id="KW-0175">Coiled coil</keyword>
<evidence type="ECO:0000313" key="3">
    <source>
        <dbReference type="EMBL" id="KAJ7617567.1"/>
    </source>
</evidence>
<dbReference type="AlphaFoldDB" id="A0AAD7FFP7"/>
<feature type="region of interest" description="Disordered" evidence="2">
    <location>
        <begin position="694"/>
        <end position="740"/>
    </location>
</feature>
<evidence type="ECO:0000256" key="1">
    <source>
        <dbReference type="SAM" id="Coils"/>
    </source>
</evidence>
<evidence type="ECO:0000256" key="2">
    <source>
        <dbReference type="SAM" id="MobiDB-lite"/>
    </source>
</evidence>
<organism evidence="3 4">
    <name type="scientific">Mycena rosella</name>
    <name type="common">Pink bonnet</name>
    <name type="synonym">Agaricus rosellus</name>
    <dbReference type="NCBI Taxonomy" id="1033263"/>
    <lineage>
        <taxon>Eukaryota</taxon>
        <taxon>Fungi</taxon>
        <taxon>Dikarya</taxon>
        <taxon>Basidiomycota</taxon>
        <taxon>Agaricomycotina</taxon>
        <taxon>Agaricomycetes</taxon>
        <taxon>Agaricomycetidae</taxon>
        <taxon>Agaricales</taxon>
        <taxon>Marasmiineae</taxon>
        <taxon>Mycenaceae</taxon>
        <taxon>Mycena</taxon>
    </lineage>
</organism>
<feature type="coiled-coil region" evidence="1">
    <location>
        <begin position="458"/>
        <end position="492"/>
    </location>
</feature>
<proteinExistence type="predicted"/>
<name>A0AAD7FFP7_MYCRO</name>
<sequence>MTHVALAFGHTLDSCFIRITKGYDQSFTLRIRKTHDQLAAVQLLLASYVGLRLSAILRTFGIPEIWFDVNGVVDIQGLITRAAHVIMVTVMSTATASPLPQVPTFVSMDPIVRFGLASSSLLLRHAPFSPSETSKEIIGYQKGAGSGQVAPLKKELQQDRLMRGYMDEILQEIVPRLLHLLRQLLQHCRPLRLDDAYAQLACNVLCGRLLNEGLPGTCHSFEYVYLHNDQNTMSDIKTFRQWYHDTEYERTSYARTRSLKMKMDDLQEEHDKNLCQSRKQESALKNQIRALQDQLNASKDELPCTSSDLQRVQGELDAKWKKALFDLNVSKDELLCVRSELQRVRGELDDQRNASKDELNLACKQLKASEDKLISERSGASARDKELTAELDRTSEQLQRVQGELHEQQKQAESDRDASQKELACVWSELQKSQDGLVRARRELQHASSVSSGASARVEELTAELDRAGQQLQRIRGELHEKEVALQGMEADLWEEQTRNQRIGVEIQQLRSAQRAITPFDHAQQQDACGREELLDQSGADPEHEHNPQLDASVSYVPEYGDSVLLPTHVPVASTSTLPPLRLVKVAWVALAHEYTAQRPFAPMQFQAYSIQPGATLQASPEELEFRPAPDRTRARCYHHSPPHMAAARENHEVLDGYLEDLQKLVDKIADALDEDNTPRTSASCRNINKAVRGLQEVVRKPRNPPASGAAKGKKKSKGGQANEQEEQQEEQQTPQLTPEEVISDRTDAIFNTAFDAGPLSIDEFVQGWEERQVVSGSLEAQEEAALVLLLRGYELQTQQAWFLQDTKLEAYSSTAAYNAVLTFGALRFARNWEQKAKYDKGSFFRKAYAATLSDADAAIFKAKTPEEMEALDGFIQWKRRFQRDKAVWKRLYGVYKTFGPVLFIDSFWIPKQVADNHRSRDFGKLLTALQKSASLRVPLMSVPEYVAGCRATMGVLQAIDDNIVPHLAVWAAANMDDTGATHHRQQGMQP</sequence>
<keyword evidence="4" id="KW-1185">Reference proteome</keyword>
<gene>
    <name evidence="3" type="ORF">B0H17DRAFT_1340983</name>
</gene>
<feature type="coiled-coil region" evidence="1">
    <location>
        <begin position="356"/>
        <end position="418"/>
    </location>
</feature>
<feature type="compositionally biased region" description="Low complexity" evidence="2">
    <location>
        <begin position="731"/>
        <end position="740"/>
    </location>
</feature>